<keyword evidence="7" id="KW-1185">Reference proteome</keyword>
<comment type="caution">
    <text evidence="6">The sequence shown here is derived from an EMBL/GenBank/DDBJ whole genome shotgun (WGS) entry which is preliminary data.</text>
</comment>
<dbReference type="Gene3D" id="3.40.50.2000">
    <property type="entry name" value="Glycogen Phosphorylase B"/>
    <property type="match status" value="1"/>
</dbReference>
<dbReference type="InterPro" id="IPR029044">
    <property type="entry name" value="Nucleotide-diphossugar_trans"/>
</dbReference>
<proteinExistence type="inferred from homology"/>
<dbReference type="GO" id="GO:0016758">
    <property type="term" value="F:hexosyltransferase activity"/>
    <property type="evidence" value="ECO:0007669"/>
    <property type="project" value="InterPro"/>
</dbReference>
<name>A0A2P8DMC1_9ACTN</name>
<dbReference type="AlphaFoldDB" id="A0A2P8DMC1"/>
<dbReference type="SUPFAM" id="SSF53756">
    <property type="entry name" value="UDP-Glycosyltransferase/glycogen phosphorylase"/>
    <property type="match status" value="1"/>
</dbReference>
<dbReference type="PANTHER" id="PTHR43685">
    <property type="entry name" value="GLYCOSYLTRANSFERASE"/>
    <property type="match status" value="1"/>
</dbReference>
<feature type="domain" description="Glycosyl transferase family 28 C-terminal" evidence="5">
    <location>
        <begin position="67"/>
        <end position="146"/>
    </location>
</feature>
<dbReference type="Pfam" id="PF04101">
    <property type="entry name" value="Glyco_tran_28_C"/>
    <property type="match status" value="1"/>
</dbReference>
<evidence type="ECO:0000259" key="5">
    <source>
        <dbReference type="Pfam" id="PF04101"/>
    </source>
</evidence>
<organism evidence="6 7">
    <name type="scientific">Murinocardiopsis flavida</name>
    <dbReference type="NCBI Taxonomy" id="645275"/>
    <lineage>
        <taxon>Bacteria</taxon>
        <taxon>Bacillati</taxon>
        <taxon>Actinomycetota</taxon>
        <taxon>Actinomycetes</taxon>
        <taxon>Streptosporangiales</taxon>
        <taxon>Nocardiopsidaceae</taxon>
        <taxon>Murinocardiopsis</taxon>
    </lineage>
</organism>
<dbReference type="InterPro" id="IPR050834">
    <property type="entry name" value="Glycosyltransf_2"/>
</dbReference>
<dbReference type="PANTHER" id="PTHR43685:SF5">
    <property type="entry name" value="GLYCOSYLTRANSFERASE EPSE-RELATED"/>
    <property type="match status" value="1"/>
</dbReference>
<sequence>MTEPNGAPAPDDRPLVLVTIGTNHHPFGRLVDWADHYARRHPRVRVLIQHGRTRPPVSAEAAAYLDRDRLAALMDEAAAVVTHGGHASITAARRAGRLPIAVARDPELGEHVDDHQLRFVTRLDDAGVVRSCASSQQFAATLDTALTRPGGFRVGGVPDPGAAVRRAVDLTDLHAAPRARSTAQRPLPPAGSFGPPWPEVTVVVPTRGRPDLLRTALRGITVQDYPGRITTLVVHDHEEPDHTLSDDNGDRPVLVLRNTLSPGLAGARNTGVLAADTELVAFCDDDDEWLPQKLRAQVEVMRAEPDTELVSCGITAVHQGGTTPRVLNRTTVGFGDLLRSNTTPLHPSTFLLRRDALVHGCGLVSEEIPGSYGHDYELLLRLAQRAPVRNIPVAAVRVLRHRHPHGDGRWRSVSIALRWLLSEYPEFRLVPAGHARIAGRIAFAEAASGRRAPALEWAVAALRRRPFEGRGYLALAVACGVPAGTVLRTLHRIGRGP</sequence>
<gene>
    <name evidence="6" type="ORF">CLV63_10526</name>
</gene>
<dbReference type="Gene3D" id="3.90.550.10">
    <property type="entry name" value="Spore Coat Polysaccharide Biosynthesis Protein SpsA, Chain A"/>
    <property type="match status" value="1"/>
</dbReference>
<evidence type="ECO:0000256" key="2">
    <source>
        <dbReference type="ARBA" id="ARBA00022676"/>
    </source>
</evidence>
<feature type="domain" description="Glycosyltransferase 2-like" evidence="4">
    <location>
        <begin position="201"/>
        <end position="357"/>
    </location>
</feature>
<comment type="similarity">
    <text evidence="1">Belongs to the glycosyltransferase 2 family.</text>
</comment>
<dbReference type="InterPro" id="IPR007235">
    <property type="entry name" value="Glyco_trans_28_C"/>
</dbReference>
<accession>A0A2P8DMC1</accession>
<dbReference type="Pfam" id="PF00535">
    <property type="entry name" value="Glycos_transf_2"/>
    <property type="match status" value="1"/>
</dbReference>
<keyword evidence="3 6" id="KW-0808">Transferase</keyword>
<evidence type="ECO:0000256" key="3">
    <source>
        <dbReference type="ARBA" id="ARBA00022679"/>
    </source>
</evidence>
<dbReference type="Proteomes" id="UP000240542">
    <property type="component" value="Unassembled WGS sequence"/>
</dbReference>
<dbReference type="SUPFAM" id="SSF53448">
    <property type="entry name" value="Nucleotide-diphospho-sugar transferases"/>
    <property type="match status" value="1"/>
</dbReference>
<evidence type="ECO:0000313" key="7">
    <source>
        <dbReference type="Proteomes" id="UP000240542"/>
    </source>
</evidence>
<dbReference type="InterPro" id="IPR001173">
    <property type="entry name" value="Glyco_trans_2-like"/>
</dbReference>
<reference evidence="6 7" key="1">
    <citation type="submission" date="2018-03" db="EMBL/GenBank/DDBJ databases">
        <title>Genomic Encyclopedia of Archaeal and Bacterial Type Strains, Phase II (KMG-II): from individual species to whole genera.</title>
        <authorList>
            <person name="Goeker M."/>
        </authorList>
    </citation>
    <scope>NUCLEOTIDE SEQUENCE [LARGE SCALE GENOMIC DNA]</scope>
    <source>
        <strain evidence="6 7">DSM 45312</strain>
    </source>
</reference>
<evidence type="ECO:0000256" key="1">
    <source>
        <dbReference type="ARBA" id="ARBA00006739"/>
    </source>
</evidence>
<keyword evidence="2" id="KW-0328">Glycosyltransferase</keyword>
<evidence type="ECO:0000259" key="4">
    <source>
        <dbReference type="Pfam" id="PF00535"/>
    </source>
</evidence>
<dbReference type="CDD" id="cd00761">
    <property type="entry name" value="Glyco_tranf_GTA_type"/>
    <property type="match status" value="1"/>
</dbReference>
<evidence type="ECO:0000313" key="6">
    <source>
        <dbReference type="EMBL" id="PSK98355.1"/>
    </source>
</evidence>
<dbReference type="RefSeq" id="WP_245928670.1">
    <property type="nucleotide sequence ID" value="NZ_PYGA01000005.1"/>
</dbReference>
<protein>
    <submittedName>
        <fullName evidence="6">UDP-N-acetylglucosamine transferase subunit ALG13</fullName>
    </submittedName>
</protein>
<dbReference type="EMBL" id="PYGA01000005">
    <property type="protein sequence ID" value="PSK98355.1"/>
    <property type="molecule type" value="Genomic_DNA"/>
</dbReference>